<dbReference type="EMBL" id="KV875102">
    <property type="protein sequence ID" value="OIW24877.1"/>
    <property type="molecule type" value="Genomic_DNA"/>
</dbReference>
<name>A0A1J7IBR7_9PEZI</name>
<sequence length="93" mass="9798">MFARSVVLRAARPARQLKPYYRAFASAADRATSSPQGTHGGTTPPEGDPKGNKDNTLLYAAGAVGFLGVAYWLMSGSPNKAEANKAQQSNARS</sequence>
<keyword evidence="2" id="KW-1133">Transmembrane helix</keyword>
<feature type="region of interest" description="Disordered" evidence="1">
    <location>
        <begin position="28"/>
        <end position="55"/>
    </location>
</feature>
<proteinExistence type="predicted"/>
<dbReference type="InParanoid" id="A0A1J7IBR7"/>
<gene>
    <name evidence="3" type="ORF">CONLIGDRAFT_717874</name>
</gene>
<evidence type="ECO:0000313" key="4">
    <source>
        <dbReference type="Proteomes" id="UP000182658"/>
    </source>
</evidence>
<evidence type="ECO:0000256" key="2">
    <source>
        <dbReference type="SAM" id="Phobius"/>
    </source>
</evidence>
<accession>A0A1J7IBR7</accession>
<organism evidence="3 4">
    <name type="scientific">Coniochaeta ligniaria NRRL 30616</name>
    <dbReference type="NCBI Taxonomy" id="1408157"/>
    <lineage>
        <taxon>Eukaryota</taxon>
        <taxon>Fungi</taxon>
        <taxon>Dikarya</taxon>
        <taxon>Ascomycota</taxon>
        <taxon>Pezizomycotina</taxon>
        <taxon>Sordariomycetes</taxon>
        <taxon>Sordariomycetidae</taxon>
        <taxon>Coniochaetales</taxon>
        <taxon>Coniochaetaceae</taxon>
        <taxon>Coniochaeta</taxon>
    </lineage>
</organism>
<evidence type="ECO:0000256" key="1">
    <source>
        <dbReference type="SAM" id="MobiDB-lite"/>
    </source>
</evidence>
<keyword evidence="4" id="KW-1185">Reference proteome</keyword>
<dbReference type="AlphaFoldDB" id="A0A1J7IBR7"/>
<evidence type="ECO:0000313" key="3">
    <source>
        <dbReference type="EMBL" id="OIW24877.1"/>
    </source>
</evidence>
<keyword evidence="2" id="KW-0812">Transmembrane</keyword>
<keyword evidence="2" id="KW-0472">Membrane</keyword>
<dbReference type="Proteomes" id="UP000182658">
    <property type="component" value="Unassembled WGS sequence"/>
</dbReference>
<protein>
    <submittedName>
        <fullName evidence="3">Uncharacterized protein</fullName>
    </submittedName>
</protein>
<feature type="transmembrane region" description="Helical" evidence="2">
    <location>
        <begin position="56"/>
        <end position="74"/>
    </location>
</feature>
<reference evidence="3 4" key="1">
    <citation type="submission" date="2016-10" db="EMBL/GenBank/DDBJ databases">
        <title>Draft genome sequence of Coniochaeta ligniaria NRRL30616, a lignocellulolytic fungus for bioabatement of inhibitors in plant biomass hydrolysates.</title>
        <authorList>
            <consortium name="DOE Joint Genome Institute"/>
            <person name="Jimenez D.J."/>
            <person name="Hector R.E."/>
            <person name="Riley R."/>
            <person name="Sun H."/>
            <person name="Grigoriev I.V."/>
            <person name="Van Elsas J.D."/>
            <person name="Nichols N.N."/>
        </authorList>
    </citation>
    <scope>NUCLEOTIDE SEQUENCE [LARGE SCALE GENOMIC DNA]</scope>
    <source>
        <strain evidence="3 4">NRRL 30616</strain>
    </source>
</reference>